<feature type="chain" id="PRO_5019004428" evidence="8">
    <location>
        <begin position="21"/>
        <end position="297"/>
    </location>
</feature>
<feature type="domain" description="Cell wall mannoprotein PIR1-like C-terminal" evidence="9">
    <location>
        <begin position="66"/>
        <end position="138"/>
    </location>
</feature>
<dbReference type="PRINTS" id="PR01217">
    <property type="entry name" value="PRICHEXTENSN"/>
</dbReference>
<evidence type="ECO:0000256" key="1">
    <source>
        <dbReference type="ARBA" id="ARBA00004191"/>
    </source>
</evidence>
<dbReference type="PANTHER" id="PTHR47254:SF1">
    <property type="entry name" value="CELL WALL MANNOPROTEIN CIS3-RELATED"/>
    <property type="match status" value="1"/>
</dbReference>
<feature type="compositionally biased region" description="Polar residues" evidence="7">
    <location>
        <begin position="153"/>
        <end position="163"/>
    </location>
</feature>
<dbReference type="Pfam" id="PF00399">
    <property type="entry name" value="PIR"/>
    <property type="match status" value="2"/>
</dbReference>
<dbReference type="PANTHER" id="PTHR47254">
    <property type="entry name" value="CELL WALL MANNOPROTEIN CIS3-RELATED"/>
    <property type="match status" value="1"/>
</dbReference>
<comment type="similarity">
    <text evidence="6">Belongs to the PIR protein family.</text>
</comment>
<gene>
    <name evidence="10" type="ORF">GcM1_203014</name>
</gene>
<evidence type="ECO:0000313" key="11">
    <source>
        <dbReference type="Proteomes" id="UP000285326"/>
    </source>
</evidence>
<evidence type="ECO:0000259" key="9">
    <source>
        <dbReference type="Pfam" id="PF22799"/>
    </source>
</evidence>
<protein>
    <submittedName>
        <fullName evidence="10">Putative covalently-linked cell wall protein</fullName>
    </submittedName>
</protein>
<dbReference type="Proteomes" id="UP000285326">
    <property type="component" value="Unassembled WGS sequence"/>
</dbReference>
<feature type="compositionally biased region" description="Pro residues" evidence="7">
    <location>
        <begin position="195"/>
        <end position="215"/>
    </location>
</feature>
<evidence type="ECO:0000256" key="4">
    <source>
        <dbReference type="ARBA" id="ARBA00022729"/>
    </source>
</evidence>
<dbReference type="InterPro" id="IPR000420">
    <property type="entry name" value="Yeast_PIR_rpt"/>
</dbReference>
<feature type="region of interest" description="Disordered" evidence="7">
    <location>
        <begin position="153"/>
        <end position="273"/>
    </location>
</feature>
<name>A0A420IXR2_9PEZI</name>
<feature type="compositionally biased region" description="Low complexity" evidence="7">
    <location>
        <begin position="238"/>
        <end position="249"/>
    </location>
</feature>
<organism evidence="10 11">
    <name type="scientific">Golovinomyces cichoracearum</name>
    <dbReference type="NCBI Taxonomy" id="62708"/>
    <lineage>
        <taxon>Eukaryota</taxon>
        <taxon>Fungi</taxon>
        <taxon>Dikarya</taxon>
        <taxon>Ascomycota</taxon>
        <taxon>Pezizomycotina</taxon>
        <taxon>Leotiomycetes</taxon>
        <taxon>Erysiphales</taxon>
        <taxon>Erysiphaceae</taxon>
        <taxon>Golovinomyces</taxon>
    </lineage>
</organism>
<feature type="signal peptide" evidence="8">
    <location>
        <begin position="1"/>
        <end position="20"/>
    </location>
</feature>
<proteinExistence type="inferred from homology"/>
<dbReference type="GO" id="GO:0005199">
    <property type="term" value="F:structural constituent of cell wall"/>
    <property type="evidence" value="ECO:0007669"/>
    <property type="project" value="InterPro"/>
</dbReference>
<dbReference type="GO" id="GO:0009277">
    <property type="term" value="C:fungal-type cell wall"/>
    <property type="evidence" value="ECO:0007669"/>
    <property type="project" value="TreeGrafter"/>
</dbReference>
<accession>A0A420IXR2</accession>
<keyword evidence="5" id="KW-0677">Repeat</keyword>
<dbReference type="EMBL" id="MCBS01020371">
    <property type="protein sequence ID" value="RKF79305.1"/>
    <property type="molecule type" value="Genomic_DNA"/>
</dbReference>
<evidence type="ECO:0000256" key="7">
    <source>
        <dbReference type="SAM" id="MobiDB-lite"/>
    </source>
</evidence>
<dbReference type="InterPro" id="IPR054508">
    <property type="entry name" value="PIR1-like_C"/>
</dbReference>
<keyword evidence="3" id="KW-0964">Secreted</keyword>
<evidence type="ECO:0000256" key="2">
    <source>
        <dbReference type="ARBA" id="ARBA00022512"/>
    </source>
</evidence>
<evidence type="ECO:0000256" key="3">
    <source>
        <dbReference type="ARBA" id="ARBA00022525"/>
    </source>
</evidence>
<keyword evidence="2" id="KW-0134">Cell wall</keyword>
<dbReference type="InterPro" id="IPR051153">
    <property type="entry name" value="Yeast_CWMannoprotein_PIR"/>
</dbReference>
<dbReference type="AlphaFoldDB" id="A0A420IXR2"/>
<reference evidence="10 11" key="1">
    <citation type="journal article" date="2018" name="BMC Genomics">
        <title>Comparative genome analyses reveal sequence features reflecting distinct modes of host-adaptation between dicot and monocot powdery mildew.</title>
        <authorList>
            <person name="Wu Y."/>
            <person name="Ma X."/>
            <person name="Pan Z."/>
            <person name="Kale S.D."/>
            <person name="Song Y."/>
            <person name="King H."/>
            <person name="Zhang Q."/>
            <person name="Presley C."/>
            <person name="Deng X."/>
            <person name="Wei C.I."/>
            <person name="Xiao S."/>
        </authorList>
    </citation>
    <scope>NUCLEOTIDE SEQUENCE [LARGE SCALE GENOMIC DNA]</scope>
    <source>
        <strain evidence="10">UMSG1</strain>
    </source>
</reference>
<evidence type="ECO:0000256" key="8">
    <source>
        <dbReference type="SAM" id="SignalP"/>
    </source>
</evidence>
<dbReference type="PROSITE" id="PS50256">
    <property type="entry name" value="PIR_REPEAT_2"/>
    <property type="match status" value="1"/>
</dbReference>
<dbReference type="GO" id="GO:0031505">
    <property type="term" value="P:fungal-type cell wall organization"/>
    <property type="evidence" value="ECO:0007669"/>
    <property type="project" value="UniProtKB-ARBA"/>
</dbReference>
<sequence length="297" mass="31003">MQSTLTLVLAAIAYIAPAVAAPSECSTSYSGDFQITVVKPTAKRSLTKADTTCGKDGYLTLKLQDGQLIDSKGRLGYIASNYQFQFDKPAQENAASVGGYSICQNSLALAGSSVFYQCLSGDFYNLYDRSWAPQCQPILIDIISCTDANYNQPSYKSPSTPVSQIGDGQPQAPEATPRVPVSQIPDGQPQAPAATPHPAPPAAHAPPAYPAPAPAPSHNETAPSKPNGYPVAQIPDGQPQVPVSQPQVPAAKPYPPHPSGPSVAPTSPSTTVTAGGSFNKASSWSALFISALVVFYL</sequence>
<keyword evidence="4 8" id="KW-0732">Signal</keyword>
<evidence type="ECO:0000256" key="5">
    <source>
        <dbReference type="ARBA" id="ARBA00022737"/>
    </source>
</evidence>
<feature type="compositionally biased region" description="Low complexity" evidence="7">
    <location>
        <begin position="260"/>
        <end position="273"/>
    </location>
</feature>
<comment type="caution">
    <text evidence="10">The sequence shown here is derived from an EMBL/GenBank/DDBJ whole genome shotgun (WGS) entry which is preliminary data.</text>
</comment>
<evidence type="ECO:0000313" key="10">
    <source>
        <dbReference type="EMBL" id="RKF79305.1"/>
    </source>
</evidence>
<dbReference type="Pfam" id="PF22799">
    <property type="entry name" value="PIR1-like_C"/>
    <property type="match status" value="1"/>
</dbReference>
<comment type="subcellular location">
    <subcellularLocation>
        <location evidence="1">Secreted</location>
        <location evidence="1">Cell wall</location>
    </subcellularLocation>
</comment>
<evidence type="ECO:0000256" key="6">
    <source>
        <dbReference type="ARBA" id="ARBA00038219"/>
    </source>
</evidence>